<evidence type="ECO:0000256" key="10">
    <source>
        <dbReference type="SAM" id="MobiDB-lite"/>
    </source>
</evidence>
<dbReference type="InterPro" id="IPR018864">
    <property type="entry name" value="Nucleoporin_Nup188_N"/>
</dbReference>
<keyword evidence="7" id="KW-0539">Nucleus</keyword>
<evidence type="ECO:0000256" key="2">
    <source>
        <dbReference type="ARBA" id="ARBA00022448"/>
    </source>
</evidence>
<feature type="compositionally biased region" description="Polar residues" evidence="10">
    <location>
        <begin position="1771"/>
        <end position="1782"/>
    </location>
</feature>
<evidence type="ECO:0000313" key="14">
    <source>
        <dbReference type="RefSeq" id="XP_005100205.2"/>
    </source>
</evidence>
<dbReference type="GeneID" id="101862041"/>
<dbReference type="Pfam" id="PF10487">
    <property type="entry name" value="Nup188_N"/>
    <property type="match status" value="1"/>
</dbReference>
<evidence type="ECO:0000256" key="1">
    <source>
        <dbReference type="ARBA" id="ARBA00004567"/>
    </source>
</evidence>
<evidence type="ECO:0000256" key="6">
    <source>
        <dbReference type="ARBA" id="ARBA00023132"/>
    </source>
</evidence>
<keyword evidence="6" id="KW-0906">Nuclear pore complex</keyword>
<evidence type="ECO:0000256" key="8">
    <source>
        <dbReference type="ARBA" id="ARBA00038387"/>
    </source>
</evidence>
<sequence length="1848" mass="204909">MAGPTADSFGNRQLWQVISGTGCLRPQEYIERELNKNKEKLLQGFSFYKKQSTPQGEALKKERKLKATHREFVIRLSQLLGLDELQSHDLFCSFLFTEFRGSQKELTNILTHERHSQTLLLKVVDFYYGERLYILRSLRHILHCWFEGEHAYKDVFAKFLNELLEKSLLGEKLIDQFDAACNAPLPTKELNGPLMGRAQVNAWAMQNLKEQAELLELLVIYYKDFEMDVTTLLKLCVRFKKHGFGWGQDYKHLIDIHMEKLVLRIGFLEILVLLEGLDIMNALTAKEENNLSDHVILCDSANLEKLDKAVSMIGSEPVHSPILLGCAILLYINAEVEQCKEASGAGGESGGTAAKALSRAHIMGNLALQLGVFNVLLDLLETEPFSGKSDLASTAHYCVYSCLSALLAFFQEDSLGNTEIIYKITWKLLKWEFIANMMWEKSGSEGLAMLYDSARNWFPLDFVCFTQLNISLARAGGHSAQQVKKCMHQLGQYTELLDNNRSSDLQTTEEKGVFVLRRNKQPFQNSDFAIERSSKGRVMNPSTVRRDLSSLGHIIQWETTYNGWQMLMGEIQELLSQVSHGAGMVQTEQLIKVTMVMELIKEVMTSDPSSVTEFSEIFSLGYQLILRFAVLSPAPIELLSHTIHCLARAVPLFHTQVSHHLKQTGLLPFLTENIDDFSEVLSGDGVNQGLYGCLLATTECPQGTYLVTLSVLDLVSQLVVSFSKEGREREHTASVLYILREVFPRFHKWRYVDITQRKLIGQKCLQLFHNIFNFVNLQEKPQETGKGKKKAPSLQESCVFSLLFSEAGRSLLDIVTTGVDNIQQTLAQQCSLMEGAGMDLMELVEMSLSLLNRLLLLKPLRLGASPVEQALSSQPAGRQLQHPVATVAQYIYHRHSHRLPALATLLLKRLAMVSPMSILACLGSDAEPIRDMFLTRLQAVSEDVQLKVGILELLSVCVESQPGLIEIFLSVQHQQADAKDLKLGRSSCLPVLLELMSTSKQCTYECPPELLCASLDLVHALWHGMRETPMTVLRNTESFWPSVVAPLTSDLPAVQEDDDLSVQAFKLQTKLAAFSLRIIAMEVYAVSSSKFNDNFKKSMQSAFTSGRLMYWSKAVKEGMEKAGQAQGSTQVTYELTVADHPALNLLLAWKNFLIATSRFKVKEVQPLDRDCGDILHDLLCGVQAQFSSEQLTPVKVKLASISSALYFTLTKLWGKELLDRQLSETAGSPRTISGPAVAVRRLTQVLRESLADSSRLLPSVHIGLLGALTAILQHCGTKLDDLQTLIKSLLPVVCSVFLQSSWQLPGLIETAEVTGEVKETTDTEGTTQPLDSLGSHVKVQIVSCCLLVEILHVSPDLPASLRLIQENGIVSCVLTTMEAFFKARKGVSYIYSSLLLLTKIADTEAGANMLCVSNLTSHLCLALTSCYSGEDAFKPRNLLSKAFVSGSVSGGAGKGGGPDTISWHRLYCLSLDLFSSLLRSLGHGFLQHALDLVGVHQDRLLLALEMARVNLSQPVLAEAESSCNLLLQLCAFQRQWRFYLPEVMAKLLGALMAMLQTYVALLIRPRYLSHILEHKNLSGTGRAEMLVQPSSFLQHQTSMDDVEQPTSQLVEAEHSMLRLVGKALACLKHFTPSLPEIMLDQSLDVTEWDRVLGIGFGTPALESASEGVTFGTLLYCVTVCVRHLAKGEGGKLSPHRSSPDDPTRHQVPRPVIHFALENSLDILMSQACRYLRDPNLVPRDRQFLKRELGTELNSFLSSLHRQLRRGGGVERSTSLTPPNTGFSLSATSSAAAGLSSPAVGTPPVGSASTGHGSLTPQLNRSVSVTSFTGANDPAYIQLVQAFVQKVLR</sequence>
<evidence type="ECO:0000256" key="4">
    <source>
        <dbReference type="ARBA" id="ARBA00022927"/>
    </source>
</evidence>
<accession>A0ABM0JS13</accession>
<feature type="compositionally biased region" description="Polar residues" evidence="10">
    <location>
        <begin position="1806"/>
        <end position="1817"/>
    </location>
</feature>
<dbReference type="RefSeq" id="XP_005100205.2">
    <property type="nucleotide sequence ID" value="XM_005100148.2"/>
</dbReference>
<comment type="similarity">
    <text evidence="8">Belongs to the Nup188 family.</text>
</comment>
<protein>
    <recommendedName>
        <fullName evidence="9">Nucleoporin NUP188</fullName>
    </recommendedName>
</protein>
<dbReference type="InterPro" id="IPR048883">
    <property type="entry name" value="Nup188_N-subdom_III"/>
</dbReference>
<evidence type="ECO:0000256" key="5">
    <source>
        <dbReference type="ARBA" id="ARBA00023010"/>
    </source>
</evidence>
<feature type="domain" description="Nucleoporin Nup188 N-terminal" evidence="11">
    <location>
        <begin position="30"/>
        <end position="332"/>
    </location>
</feature>
<proteinExistence type="inferred from homology"/>
<evidence type="ECO:0000256" key="7">
    <source>
        <dbReference type="ARBA" id="ARBA00023242"/>
    </source>
</evidence>
<dbReference type="Pfam" id="PF21093">
    <property type="entry name" value="Nup188_N-subdom_III"/>
    <property type="match status" value="1"/>
</dbReference>
<keyword evidence="3" id="KW-0509">mRNA transport</keyword>
<keyword evidence="5" id="KW-0811">Translocation</keyword>
<dbReference type="InterPro" id="IPR044840">
    <property type="entry name" value="Nup188"/>
</dbReference>
<dbReference type="PANTHER" id="PTHR31431">
    <property type="entry name" value="NUCLEOPORIN NUP188 HOMOLOG"/>
    <property type="match status" value="1"/>
</dbReference>
<evidence type="ECO:0000259" key="11">
    <source>
        <dbReference type="Pfam" id="PF10487"/>
    </source>
</evidence>
<keyword evidence="2" id="KW-0813">Transport</keyword>
<keyword evidence="4" id="KW-0653">Protein transport</keyword>
<feature type="domain" description="Nucleoporin Nup188 N-terminal subdomain III" evidence="12">
    <location>
        <begin position="555"/>
        <end position="971"/>
    </location>
</feature>
<organism evidence="13 14">
    <name type="scientific">Aplysia californica</name>
    <name type="common">California sea hare</name>
    <dbReference type="NCBI Taxonomy" id="6500"/>
    <lineage>
        <taxon>Eukaryota</taxon>
        <taxon>Metazoa</taxon>
        <taxon>Spiralia</taxon>
        <taxon>Lophotrochozoa</taxon>
        <taxon>Mollusca</taxon>
        <taxon>Gastropoda</taxon>
        <taxon>Heterobranchia</taxon>
        <taxon>Euthyneura</taxon>
        <taxon>Tectipleura</taxon>
        <taxon>Aplysiida</taxon>
        <taxon>Aplysioidea</taxon>
        <taxon>Aplysiidae</taxon>
        <taxon>Aplysia</taxon>
    </lineage>
</organism>
<evidence type="ECO:0000256" key="3">
    <source>
        <dbReference type="ARBA" id="ARBA00022816"/>
    </source>
</evidence>
<feature type="region of interest" description="Disordered" evidence="10">
    <location>
        <begin position="1767"/>
        <end position="1817"/>
    </location>
</feature>
<reference evidence="14" key="1">
    <citation type="submission" date="2025-08" db="UniProtKB">
        <authorList>
            <consortium name="RefSeq"/>
        </authorList>
    </citation>
    <scope>IDENTIFICATION</scope>
</reference>
<evidence type="ECO:0000313" key="13">
    <source>
        <dbReference type="Proteomes" id="UP000694888"/>
    </source>
</evidence>
<name>A0ABM0JS13_APLCA</name>
<evidence type="ECO:0000259" key="12">
    <source>
        <dbReference type="Pfam" id="PF21093"/>
    </source>
</evidence>
<feature type="compositionally biased region" description="Low complexity" evidence="10">
    <location>
        <begin position="1783"/>
        <end position="1798"/>
    </location>
</feature>
<dbReference type="Proteomes" id="UP000694888">
    <property type="component" value="Unplaced"/>
</dbReference>
<comment type="subcellular location">
    <subcellularLocation>
        <location evidence="1">Nucleus</location>
        <location evidence="1">Nuclear pore complex</location>
    </subcellularLocation>
</comment>
<dbReference type="PANTHER" id="PTHR31431:SF1">
    <property type="entry name" value="NUCLEOPORIN NUP188"/>
    <property type="match status" value="1"/>
</dbReference>
<gene>
    <name evidence="14" type="primary">LOC101862041</name>
</gene>
<evidence type="ECO:0000256" key="9">
    <source>
        <dbReference type="ARBA" id="ARBA00040174"/>
    </source>
</evidence>
<keyword evidence="13" id="KW-1185">Reference proteome</keyword>